<accession>A0A182IM30</accession>
<dbReference type="STRING" id="41427.A0A182IM30"/>
<dbReference type="EnsemblMetazoa" id="AATE001710-RA">
    <property type="protein sequence ID" value="AATE001710-PA.1"/>
    <property type="gene ID" value="AATE001710"/>
</dbReference>
<name>A0A182IM30_ANOAO</name>
<protein>
    <submittedName>
        <fullName evidence="2">Hemocyanin_N domain-containing protein</fullName>
    </submittedName>
</protein>
<dbReference type="GO" id="GO:0005576">
    <property type="term" value="C:extracellular region"/>
    <property type="evidence" value="ECO:0007669"/>
    <property type="project" value="UniProtKB-ARBA"/>
</dbReference>
<reference evidence="2" key="1">
    <citation type="submission" date="2022-08" db="UniProtKB">
        <authorList>
            <consortium name="EnsemblMetazoa"/>
        </authorList>
    </citation>
    <scope>IDENTIFICATION</scope>
    <source>
        <strain evidence="2">EBRO</strain>
    </source>
</reference>
<dbReference type="InterPro" id="IPR013788">
    <property type="entry name" value="Hemocyanin/hexamerin"/>
</dbReference>
<evidence type="ECO:0000313" key="2">
    <source>
        <dbReference type="EnsemblMetazoa" id="AATE001710-PA.1"/>
    </source>
</evidence>
<dbReference type="AlphaFoldDB" id="A0A182IM30"/>
<dbReference type="VEuPathDB" id="VectorBase:AATE001710"/>
<organism evidence="2">
    <name type="scientific">Anopheles atroparvus</name>
    <name type="common">European mosquito</name>
    <dbReference type="NCBI Taxonomy" id="41427"/>
    <lineage>
        <taxon>Eukaryota</taxon>
        <taxon>Metazoa</taxon>
        <taxon>Ecdysozoa</taxon>
        <taxon>Arthropoda</taxon>
        <taxon>Hexapoda</taxon>
        <taxon>Insecta</taxon>
        <taxon>Pterygota</taxon>
        <taxon>Neoptera</taxon>
        <taxon>Endopterygota</taxon>
        <taxon>Diptera</taxon>
        <taxon>Nematocera</taxon>
        <taxon>Culicoidea</taxon>
        <taxon>Culicidae</taxon>
        <taxon>Anophelinae</taxon>
        <taxon>Anopheles</taxon>
    </lineage>
</organism>
<dbReference type="SUPFAM" id="SSF48050">
    <property type="entry name" value="Hemocyanin, N-terminal domain"/>
    <property type="match status" value="1"/>
</dbReference>
<evidence type="ECO:0000259" key="1">
    <source>
        <dbReference type="Pfam" id="PF03722"/>
    </source>
</evidence>
<dbReference type="InterPro" id="IPR036697">
    <property type="entry name" value="Hemocyanin_N_sf"/>
</dbReference>
<dbReference type="PANTHER" id="PTHR11511:SF5">
    <property type="entry name" value="FAT-BODY PROTEIN 1-RELATED"/>
    <property type="match status" value="1"/>
</dbReference>
<proteinExistence type="predicted"/>
<sequence length="113" mass="13242">MRLTVVAIALGLVALTSAASYPTSQPVTGVKYADKEFLYKQKFFFEVLRNIHLPLQFEEYLPYTKSYVTDESKYTNFQEVVEFFNYYKVGILGKGELFSIYNKEYMKQTPIYK</sequence>
<feature type="domain" description="Hemocyanin N-terminal" evidence="1">
    <location>
        <begin position="37"/>
        <end position="109"/>
    </location>
</feature>
<dbReference type="InterPro" id="IPR005204">
    <property type="entry name" value="Hemocyanin_N"/>
</dbReference>
<dbReference type="Pfam" id="PF03722">
    <property type="entry name" value="Hemocyanin_N"/>
    <property type="match status" value="1"/>
</dbReference>
<dbReference type="PANTHER" id="PTHR11511">
    <property type="entry name" value="LARVAL STORAGE PROTEIN/PHENOLOXIDASE"/>
    <property type="match status" value="1"/>
</dbReference>